<evidence type="ECO:0000256" key="1">
    <source>
        <dbReference type="ARBA" id="ARBA00008455"/>
    </source>
</evidence>
<dbReference type="Pfam" id="PF00112">
    <property type="entry name" value="Peptidase_C1"/>
    <property type="match status" value="1"/>
</dbReference>
<feature type="compositionally biased region" description="Acidic residues" evidence="3">
    <location>
        <begin position="581"/>
        <end position="615"/>
    </location>
</feature>
<feature type="domain" description="Peptidase C1A papain C-terminal" evidence="5">
    <location>
        <begin position="234"/>
        <end position="461"/>
    </location>
</feature>
<keyword evidence="4" id="KW-0732">Signal</keyword>
<reference evidence="7" key="1">
    <citation type="journal article" date="2020" name="bioRxiv">
        <title>Comparative genomics of Chlamydomonas.</title>
        <authorList>
            <person name="Craig R.J."/>
            <person name="Hasan A.R."/>
            <person name="Ness R.W."/>
            <person name="Keightley P.D."/>
        </authorList>
    </citation>
    <scope>NUCLEOTIDE SEQUENCE</scope>
    <source>
        <strain evidence="7">CCAP 11/173</strain>
    </source>
</reference>
<feature type="region of interest" description="Disordered" evidence="3">
    <location>
        <begin position="21"/>
        <end position="60"/>
    </location>
</feature>
<evidence type="ECO:0000256" key="4">
    <source>
        <dbReference type="SAM" id="SignalP"/>
    </source>
</evidence>
<sequence>MRVSALFLVVLLACASLHTAEAKPKSPGARRSPKPKKPVKKPSSKPSPKPSPAPSSDTPGSIADLNILHKIDVASPTLLASMQANFRVPLSDMYNWLIIGNTQALARQQALQLKTDLASAVLVNKMFDQFATAYGKVYTPSQATLARQAFAANLKTIADINLNPASTFTASCNAYCDLDFASFQKQQLMDVSSLGDMPTGNDDLPGSGGGGPSDAGLFEVPGGGGRRALLQSWPPSSVDWRAAGKLTPIRNQGGCGSCWAFAATAALEANYLIRFGSGPACDALDLSEQQIVSCANANEGYGGSKGCSGGWSTDALDYVYKRKQMTERWWPYTSSTGTCNRGMPGPGERIATGRTYYLSTAASEDRLKRWVAIGPTVIYFCVEDSFRWYTGGYYSSSTCGTCHNHAMVAVGYTATGANPHWIIRNSWGTGWGGWEFGYARVRMQGSTAGPCGLHQTAIAPTFQITETLASRCPPPPPSPPAPCKGVFCNIDILRPGINIGDLIKVDASPPPPCTGILCKGFIDKIPITNIFKPTPAPVTGITDKIDQVINGGIGGIGGLGRHRRLGADGTAAATAGAAATAEEEQEQEVLESVDKEEDEEEVEEVGQEGDGVEEEAGARALVVEQSEAAEVGAEVLEVLEVLEGEAEAAGAASQHHHRQAV</sequence>
<evidence type="ECO:0000256" key="2">
    <source>
        <dbReference type="ARBA" id="ARBA00023157"/>
    </source>
</evidence>
<feature type="region of interest" description="Disordered" evidence="3">
    <location>
        <begin position="194"/>
        <end position="217"/>
    </location>
</feature>
<evidence type="ECO:0000259" key="5">
    <source>
        <dbReference type="SMART" id="SM00645"/>
    </source>
</evidence>
<keyword evidence="2" id="KW-1015">Disulfide bond</keyword>
<proteinExistence type="inferred from homology"/>
<dbReference type="InterPro" id="IPR038765">
    <property type="entry name" value="Papain-like_cys_pep_sf"/>
</dbReference>
<evidence type="ECO:0000259" key="6">
    <source>
        <dbReference type="SMART" id="SM00848"/>
    </source>
</evidence>
<comment type="caution">
    <text evidence="7">The sequence shown here is derived from an EMBL/GenBank/DDBJ whole genome shotgun (WGS) entry which is preliminary data.</text>
</comment>
<dbReference type="PROSITE" id="PS00139">
    <property type="entry name" value="THIOL_PROTEASE_CYS"/>
    <property type="match status" value="1"/>
</dbReference>
<dbReference type="OrthoDB" id="548456at2759"/>
<feature type="domain" description="Cathepsin propeptide inhibitor" evidence="6">
    <location>
        <begin position="127"/>
        <end position="183"/>
    </location>
</feature>
<accession>A0A836B4C4</accession>
<feature type="region of interest" description="Disordered" evidence="3">
    <location>
        <begin position="570"/>
        <end position="618"/>
    </location>
</feature>
<dbReference type="PRINTS" id="PR00705">
    <property type="entry name" value="PAPAIN"/>
</dbReference>
<protein>
    <recommendedName>
        <fullName evidence="9">Peptidase C1A papain C-terminal domain-containing protein</fullName>
    </recommendedName>
</protein>
<name>A0A836B4C4_9CHLO</name>
<dbReference type="InterPro" id="IPR013201">
    <property type="entry name" value="Prot_inhib_I29"/>
</dbReference>
<dbReference type="CDD" id="cd02248">
    <property type="entry name" value="Peptidase_C1A"/>
    <property type="match status" value="1"/>
</dbReference>
<dbReference type="SUPFAM" id="SSF54001">
    <property type="entry name" value="Cysteine proteinases"/>
    <property type="match status" value="1"/>
</dbReference>
<dbReference type="AlphaFoldDB" id="A0A836B4C4"/>
<dbReference type="Gene3D" id="3.90.70.10">
    <property type="entry name" value="Cysteine proteinases"/>
    <property type="match status" value="1"/>
</dbReference>
<dbReference type="Pfam" id="PF08246">
    <property type="entry name" value="Inhibitor_I29"/>
    <property type="match status" value="1"/>
</dbReference>
<evidence type="ECO:0000313" key="8">
    <source>
        <dbReference type="Proteomes" id="UP000613740"/>
    </source>
</evidence>
<feature type="signal peptide" evidence="4">
    <location>
        <begin position="1"/>
        <end position="22"/>
    </location>
</feature>
<dbReference type="InterPro" id="IPR000169">
    <property type="entry name" value="Pept_cys_AS"/>
</dbReference>
<feature type="chain" id="PRO_5033061814" description="Peptidase C1A papain C-terminal domain-containing protein" evidence="4">
    <location>
        <begin position="23"/>
        <end position="661"/>
    </location>
</feature>
<feature type="compositionally biased region" description="Low complexity" evidence="3">
    <location>
        <begin position="570"/>
        <end position="580"/>
    </location>
</feature>
<dbReference type="SMART" id="SM00645">
    <property type="entry name" value="Pept_C1"/>
    <property type="match status" value="1"/>
</dbReference>
<dbReference type="EMBL" id="JAEHOD010000023">
    <property type="protein sequence ID" value="KAG2447038.1"/>
    <property type="molecule type" value="Genomic_DNA"/>
</dbReference>
<feature type="compositionally biased region" description="Basic residues" evidence="3">
    <location>
        <begin position="31"/>
        <end position="43"/>
    </location>
</feature>
<evidence type="ECO:0008006" key="9">
    <source>
        <dbReference type="Google" id="ProtNLM"/>
    </source>
</evidence>
<organism evidence="7 8">
    <name type="scientific">Chlamydomonas schloesseri</name>
    <dbReference type="NCBI Taxonomy" id="2026947"/>
    <lineage>
        <taxon>Eukaryota</taxon>
        <taxon>Viridiplantae</taxon>
        <taxon>Chlorophyta</taxon>
        <taxon>core chlorophytes</taxon>
        <taxon>Chlorophyceae</taxon>
        <taxon>CS clade</taxon>
        <taxon>Chlamydomonadales</taxon>
        <taxon>Chlamydomonadaceae</taxon>
        <taxon>Chlamydomonas</taxon>
    </lineage>
</organism>
<dbReference type="Proteomes" id="UP000613740">
    <property type="component" value="Unassembled WGS sequence"/>
</dbReference>
<dbReference type="GO" id="GO:0008234">
    <property type="term" value="F:cysteine-type peptidase activity"/>
    <property type="evidence" value="ECO:0007669"/>
    <property type="project" value="InterPro"/>
</dbReference>
<gene>
    <name evidence="7" type="ORF">HYH02_007789</name>
</gene>
<keyword evidence="8" id="KW-1185">Reference proteome</keyword>
<dbReference type="SMART" id="SM00848">
    <property type="entry name" value="Inhibitor_I29"/>
    <property type="match status" value="1"/>
</dbReference>
<dbReference type="PANTHER" id="PTHR12411">
    <property type="entry name" value="CYSTEINE PROTEASE FAMILY C1-RELATED"/>
    <property type="match status" value="1"/>
</dbReference>
<dbReference type="InterPro" id="IPR013128">
    <property type="entry name" value="Peptidase_C1A"/>
</dbReference>
<comment type="similarity">
    <text evidence="1">Belongs to the peptidase C1 family.</text>
</comment>
<evidence type="ECO:0000256" key="3">
    <source>
        <dbReference type="SAM" id="MobiDB-lite"/>
    </source>
</evidence>
<dbReference type="InterPro" id="IPR000668">
    <property type="entry name" value="Peptidase_C1A_C"/>
</dbReference>
<dbReference type="GO" id="GO:0006508">
    <property type="term" value="P:proteolysis"/>
    <property type="evidence" value="ECO:0007669"/>
    <property type="project" value="InterPro"/>
</dbReference>
<evidence type="ECO:0000313" key="7">
    <source>
        <dbReference type="EMBL" id="KAG2447038.1"/>
    </source>
</evidence>
<dbReference type="InterPro" id="IPR039417">
    <property type="entry name" value="Peptidase_C1A_papain-like"/>
</dbReference>